<proteinExistence type="predicted"/>
<dbReference type="PANTHER" id="PTHR38048">
    <property type="entry name" value="EXPRESSED PROTEIN"/>
    <property type="match status" value="1"/>
</dbReference>
<feature type="region of interest" description="Disordered" evidence="1">
    <location>
        <begin position="82"/>
        <end position="111"/>
    </location>
</feature>
<accession>A0ABR0KBZ2</accession>
<dbReference type="InterPro" id="IPR053206">
    <property type="entry name" value="Dimeric_xanthone_biosynth"/>
</dbReference>
<gene>
    <name evidence="2" type="ORF">LTR24_004542</name>
</gene>
<feature type="region of interest" description="Disordered" evidence="1">
    <location>
        <begin position="1"/>
        <end position="30"/>
    </location>
</feature>
<sequence length="338" mass="38021">MESHSARSSAAQSGTISTRSSSTTSSKRYGMYSPTMEKECLVWITTYEVEESKFSSCSTSPNSSCESLDAFPLPVLSSRQSGASHLSTTPPALSATLSGSNSSRSSRASSCAESRYADDHYPLITSITSKSKDVHSSIVDMAQACNTIIRAINSCYNHALNVNNDEISDYLFFSQTLFNILSQQLKVDQQYLRPLLHKPMEHPRLATRRSMSVHDDDAFQATFRAWANYIHDSASEQHFSGENVQSYISTFAPILVQHFHDEVAQLNVLVNDNSLMPEHLNKIWSRNFTINGRRADQKFPRLPVGTATMVRKWHSRKYEGAWRFCSSDFSGRRRFLNL</sequence>
<feature type="compositionally biased region" description="Low complexity" evidence="1">
    <location>
        <begin position="13"/>
        <end position="26"/>
    </location>
</feature>
<evidence type="ECO:0000256" key="1">
    <source>
        <dbReference type="SAM" id="MobiDB-lite"/>
    </source>
</evidence>
<reference evidence="2 3" key="1">
    <citation type="submission" date="2023-08" db="EMBL/GenBank/DDBJ databases">
        <title>Black Yeasts Isolated from many extreme environments.</title>
        <authorList>
            <person name="Coleine C."/>
            <person name="Stajich J.E."/>
            <person name="Selbmann L."/>
        </authorList>
    </citation>
    <scope>NUCLEOTIDE SEQUENCE [LARGE SCALE GENOMIC DNA]</scope>
    <source>
        <strain evidence="2 3">CCFEE 5885</strain>
    </source>
</reference>
<dbReference type="EMBL" id="JAVRRG010000047">
    <property type="protein sequence ID" value="KAK5093139.1"/>
    <property type="molecule type" value="Genomic_DNA"/>
</dbReference>
<evidence type="ECO:0000313" key="2">
    <source>
        <dbReference type="EMBL" id="KAK5093139.1"/>
    </source>
</evidence>
<feature type="compositionally biased region" description="Polar residues" evidence="1">
    <location>
        <begin position="1"/>
        <end position="12"/>
    </location>
</feature>
<feature type="compositionally biased region" description="Polar residues" evidence="1">
    <location>
        <begin position="82"/>
        <end position="91"/>
    </location>
</feature>
<feature type="compositionally biased region" description="Low complexity" evidence="1">
    <location>
        <begin position="94"/>
        <end position="111"/>
    </location>
</feature>
<dbReference type="Proteomes" id="UP001345013">
    <property type="component" value="Unassembled WGS sequence"/>
</dbReference>
<comment type="caution">
    <text evidence="2">The sequence shown here is derived from an EMBL/GenBank/DDBJ whole genome shotgun (WGS) entry which is preliminary data.</text>
</comment>
<protein>
    <submittedName>
        <fullName evidence="2">Uncharacterized protein</fullName>
    </submittedName>
</protein>
<keyword evidence="3" id="KW-1185">Reference proteome</keyword>
<evidence type="ECO:0000313" key="3">
    <source>
        <dbReference type="Proteomes" id="UP001345013"/>
    </source>
</evidence>
<dbReference type="PANTHER" id="PTHR38048:SF2">
    <property type="entry name" value="HEMERYTHRIN-LIKE DOMAIN-CONTAINING PROTEIN"/>
    <property type="match status" value="1"/>
</dbReference>
<name>A0ABR0KBZ2_9EURO</name>
<organism evidence="2 3">
    <name type="scientific">Lithohypha guttulata</name>
    <dbReference type="NCBI Taxonomy" id="1690604"/>
    <lineage>
        <taxon>Eukaryota</taxon>
        <taxon>Fungi</taxon>
        <taxon>Dikarya</taxon>
        <taxon>Ascomycota</taxon>
        <taxon>Pezizomycotina</taxon>
        <taxon>Eurotiomycetes</taxon>
        <taxon>Chaetothyriomycetidae</taxon>
        <taxon>Chaetothyriales</taxon>
        <taxon>Trichomeriaceae</taxon>
        <taxon>Lithohypha</taxon>
    </lineage>
</organism>